<organism evidence="1 2">
    <name type="scientific">Neophaeococcomyces mojaviensis</name>
    <dbReference type="NCBI Taxonomy" id="3383035"/>
    <lineage>
        <taxon>Eukaryota</taxon>
        <taxon>Fungi</taxon>
        <taxon>Dikarya</taxon>
        <taxon>Ascomycota</taxon>
        <taxon>Pezizomycotina</taxon>
        <taxon>Eurotiomycetes</taxon>
        <taxon>Chaetothyriomycetidae</taxon>
        <taxon>Chaetothyriales</taxon>
        <taxon>Chaetothyriales incertae sedis</taxon>
        <taxon>Neophaeococcomyces</taxon>
    </lineage>
</organism>
<comment type="caution">
    <text evidence="1">The sequence shown here is derived from an EMBL/GenBank/DDBJ whole genome shotgun (WGS) entry which is preliminary data.</text>
</comment>
<evidence type="ECO:0000313" key="1">
    <source>
        <dbReference type="EMBL" id="KAJ9656167.1"/>
    </source>
</evidence>
<evidence type="ECO:0000313" key="2">
    <source>
        <dbReference type="Proteomes" id="UP001172386"/>
    </source>
</evidence>
<dbReference type="EMBL" id="JAPDRQ010000082">
    <property type="protein sequence ID" value="KAJ9656167.1"/>
    <property type="molecule type" value="Genomic_DNA"/>
</dbReference>
<keyword evidence="2" id="KW-1185">Reference proteome</keyword>
<proteinExistence type="predicted"/>
<dbReference type="Proteomes" id="UP001172386">
    <property type="component" value="Unassembled WGS sequence"/>
</dbReference>
<accession>A0ACC3A6K1</accession>
<gene>
    <name evidence="1" type="ORF">H2198_005129</name>
</gene>
<reference evidence="1" key="1">
    <citation type="submission" date="2022-10" db="EMBL/GenBank/DDBJ databases">
        <title>Culturing micro-colonial fungi from biological soil crusts in the Mojave desert and describing Neophaeococcomyces mojavensis, and introducing the new genera and species Taxawa tesnikishii.</title>
        <authorList>
            <person name="Kurbessoian T."/>
            <person name="Stajich J.E."/>
        </authorList>
    </citation>
    <scope>NUCLEOTIDE SEQUENCE</scope>
    <source>
        <strain evidence="1">JES_112</strain>
    </source>
</reference>
<sequence length="389" mass="42727">MPLRDLLKKKEKIEERTDSNFRPPSQQGFEPPQFKFVRSDTHTEELISPPSFSNEPGPAPHQAFSPTSPSSQEKSFNRFRRPSRTEDGDGDDSPRKEHRSLSDRLHLGSKSKSRSPSANSSTLPPNLPDIADAYTKGGDEDEKQAEWEQRATILASANRTPNARPASADPTANMSQLSIGEPRRRAGSISDAQSDVNIQDAIRLHEEGNLEEATTMFKQLADQGNVISQVLYGLSLRHGWGCQKNETQAFSYLASAASDSAALEQEALKSGLKKGGSAKGELVLAIFELGNCYRFGWGTPIDKPAARQYYECAGFMGDVDGLNEAAWCYLEGFGGKKDKVGTAEPQLSYLNHRSCITGIKGLDTTHTNINDRKYQEILATNNPGKTHPN</sequence>
<name>A0ACC3A6K1_9EURO</name>
<protein>
    <submittedName>
        <fullName evidence="1">Uncharacterized protein</fullName>
    </submittedName>
</protein>